<organism evidence="4">
    <name type="scientific">Schistocephalus solidus</name>
    <name type="common">Tapeworm</name>
    <dbReference type="NCBI Taxonomy" id="70667"/>
    <lineage>
        <taxon>Eukaryota</taxon>
        <taxon>Metazoa</taxon>
        <taxon>Spiralia</taxon>
        <taxon>Lophotrochozoa</taxon>
        <taxon>Platyhelminthes</taxon>
        <taxon>Cestoda</taxon>
        <taxon>Eucestoda</taxon>
        <taxon>Diphyllobothriidea</taxon>
        <taxon>Diphyllobothriidae</taxon>
        <taxon>Schistocephalus</taxon>
    </lineage>
</organism>
<evidence type="ECO:0000313" key="4">
    <source>
        <dbReference type="WBParaSite" id="SSLN_0001985701-mRNA-1"/>
    </source>
</evidence>
<gene>
    <name evidence="2" type="ORF">SSLN_LOCUS19132</name>
</gene>
<dbReference type="Pfam" id="PF00078">
    <property type="entry name" value="RVT_1"/>
    <property type="match status" value="1"/>
</dbReference>
<accession>A0A183TRN5</accession>
<evidence type="ECO:0000259" key="1">
    <source>
        <dbReference type="PROSITE" id="PS50878"/>
    </source>
</evidence>
<reference evidence="2 3" key="2">
    <citation type="submission" date="2018-11" db="EMBL/GenBank/DDBJ databases">
        <authorList>
            <consortium name="Pathogen Informatics"/>
        </authorList>
    </citation>
    <scope>NUCLEOTIDE SEQUENCE [LARGE SCALE GENOMIC DNA]</scope>
    <source>
        <strain evidence="2 3">NST_G2</strain>
    </source>
</reference>
<evidence type="ECO:0000313" key="2">
    <source>
        <dbReference type="EMBL" id="VDM05518.1"/>
    </source>
</evidence>
<dbReference type="SUPFAM" id="SSF56672">
    <property type="entry name" value="DNA/RNA polymerases"/>
    <property type="match status" value="1"/>
</dbReference>
<dbReference type="InterPro" id="IPR000477">
    <property type="entry name" value="RT_dom"/>
</dbReference>
<name>A0A183TRN5_SCHSO</name>
<dbReference type="AlphaFoldDB" id="A0A183TRN5"/>
<reference evidence="4" key="1">
    <citation type="submission" date="2016-06" db="UniProtKB">
        <authorList>
            <consortium name="WormBaseParasite"/>
        </authorList>
    </citation>
    <scope>IDENTIFICATION</scope>
</reference>
<proteinExistence type="predicted"/>
<dbReference type="Proteomes" id="UP000275846">
    <property type="component" value="Unassembled WGS sequence"/>
</dbReference>
<dbReference type="EMBL" id="UYSU01046382">
    <property type="protein sequence ID" value="VDM05518.1"/>
    <property type="molecule type" value="Genomic_DNA"/>
</dbReference>
<dbReference type="InterPro" id="IPR043502">
    <property type="entry name" value="DNA/RNA_pol_sf"/>
</dbReference>
<evidence type="ECO:0000313" key="3">
    <source>
        <dbReference type="Proteomes" id="UP000275846"/>
    </source>
</evidence>
<sequence>MNLNLFPLSYWQMRGDLLQALLIVKGLDCCLVFSEFFEFAATTHLRDHPSRLRVQQARLDVHKFSFSVRVVKPRNALPEDVVISPSLKSFKTKERSTLDAVALVVHLALRYLDKCCRAYACEFLDYSSAFNTIPRPLLLNNTSASGSPGWVVSWLEDYFTSRTQFVQSGKRKSTVLPNNCGVIQGAILSPHLYSLHTDDLRSPNDFMYIKYADDMVVGHPLKNQTHLQCLKDGLDHVAAWSSDNGLQLNHEKSVQCGFHLRPSPSSQFSAVLPNEVSFFRYLCVTLTSNLSFSQYIDAHFTKIRKLLYYIGRLRSYHTPQALIWRYKEACVLPLILLALP</sequence>
<dbReference type="OrthoDB" id="6264580at2759"/>
<dbReference type="STRING" id="70667.A0A183TRN5"/>
<dbReference type="PROSITE" id="PS50878">
    <property type="entry name" value="RT_POL"/>
    <property type="match status" value="1"/>
</dbReference>
<feature type="domain" description="Reverse transcriptase" evidence="1">
    <location>
        <begin position="1"/>
        <end position="286"/>
    </location>
</feature>
<keyword evidence="3" id="KW-1185">Reference proteome</keyword>
<dbReference type="PANTHER" id="PTHR33332">
    <property type="entry name" value="REVERSE TRANSCRIPTASE DOMAIN-CONTAINING PROTEIN"/>
    <property type="match status" value="1"/>
</dbReference>
<dbReference type="WBParaSite" id="SSLN_0001985701-mRNA-1">
    <property type="protein sequence ID" value="SSLN_0001985701-mRNA-1"/>
    <property type="gene ID" value="SSLN_0001985701"/>
</dbReference>
<protein>
    <submittedName>
        <fullName evidence="4">Reverse transcriptase domain-containing protein</fullName>
    </submittedName>
</protein>